<keyword evidence="9" id="KW-1185">Reference proteome</keyword>
<gene>
    <name evidence="8" type="ORF">CVT25_001570</name>
</gene>
<protein>
    <submittedName>
        <fullName evidence="8">Uncharacterized protein</fullName>
    </submittedName>
</protein>
<dbReference type="EMBL" id="NHYD01003320">
    <property type="protein sequence ID" value="PPQ80608.1"/>
    <property type="molecule type" value="Genomic_DNA"/>
</dbReference>
<evidence type="ECO:0000313" key="9">
    <source>
        <dbReference type="Proteomes" id="UP000283269"/>
    </source>
</evidence>
<feature type="region of interest" description="Disordered" evidence="6">
    <location>
        <begin position="624"/>
        <end position="710"/>
    </location>
</feature>
<keyword evidence="4 7" id="KW-0472">Membrane</keyword>
<name>A0A409WQ16_PSICY</name>
<keyword evidence="2 7" id="KW-0812">Transmembrane</keyword>
<dbReference type="OrthoDB" id="10688255at2759"/>
<evidence type="ECO:0000256" key="3">
    <source>
        <dbReference type="ARBA" id="ARBA00022989"/>
    </source>
</evidence>
<evidence type="ECO:0000256" key="6">
    <source>
        <dbReference type="SAM" id="MobiDB-lite"/>
    </source>
</evidence>
<dbReference type="Proteomes" id="UP000283269">
    <property type="component" value="Unassembled WGS sequence"/>
</dbReference>
<organism evidence="8 9">
    <name type="scientific">Psilocybe cyanescens</name>
    <dbReference type="NCBI Taxonomy" id="93625"/>
    <lineage>
        <taxon>Eukaryota</taxon>
        <taxon>Fungi</taxon>
        <taxon>Dikarya</taxon>
        <taxon>Basidiomycota</taxon>
        <taxon>Agaricomycotina</taxon>
        <taxon>Agaricomycetes</taxon>
        <taxon>Agaricomycetidae</taxon>
        <taxon>Agaricales</taxon>
        <taxon>Agaricineae</taxon>
        <taxon>Strophariaceae</taxon>
        <taxon>Psilocybe</taxon>
    </lineage>
</organism>
<keyword evidence="5" id="KW-0175">Coiled coil</keyword>
<dbReference type="AlphaFoldDB" id="A0A409WQ16"/>
<dbReference type="GO" id="GO:0016020">
    <property type="term" value="C:membrane"/>
    <property type="evidence" value="ECO:0007669"/>
    <property type="project" value="UniProtKB-SubCell"/>
</dbReference>
<accession>A0A409WQ16</accession>
<evidence type="ECO:0000313" key="8">
    <source>
        <dbReference type="EMBL" id="PPQ80608.1"/>
    </source>
</evidence>
<keyword evidence="3 7" id="KW-1133">Transmembrane helix</keyword>
<proteinExistence type="predicted"/>
<feature type="compositionally biased region" description="Basic and acidic residues" evidence="6">
    <location>
        <begin position="681"/>
        <end position="693"/>
    </location>
</feature>
<feature type="coiled-coil region" evidence="5">
    <location>
        <begin position="236"/>
        <end position="263"/>
    </location>
</feature>
<comment type="caution">
    <text evidence="8">The sequence shown here is derived from an EMBL/GenBank/DDBJ whole genome shotgun (WGS) entry which is preliminary data.</text>
</comment>
<evidence type="ECO:0000256" key="4">
    <source>
        <dbReference type="ARBA" id="ARBA00023136"/>
    </source>
</evidence>
<evidence type="ECO:0000256" key="2">
    <source>
        <dbReference type="ARBA" id="ARBA00022692"/>
    </source>
</evidence>
<evidence type="ECO:0000256" key="1">
    <source>
        <dbReference type="ARBA" id="ARBA00004167"/>
    </source>
</evidence>
<comment type="subcellular location">
    <subcellularLocation>
        <location evidence="1">Membrane</location>
        <topology evidence="1">Single-pass membrane protein</topology>
    </subcellularLocation>
</comment>
<sequence>MLYARVFPILTCLLATYFPTYSFPIANGLRSGVTESPLQTSAIGSPPQTIIATTPTQGIPIVTFSTQTPTTTLSAQIIMRRSFPGFPFPPGGSWTNGPPFTAFPSEWSIPVQNTGSGSSTTSHSVSTTTKTSQLSTTPLPSSSTIISSSSTLVSPSPTGGQAKNGAESNHRAATLKIALISAGTGIGALLLVLTTLFLCRRQYKRQQSNHDDKVNVRPFTEQPATAHESHPPSSTTDAAQKYIDVLENRIQRMERNISRSEGALPVYSTDISGNGQLLQADGEVSNVRHPPKYESLDTFPGISHETKPHHPKIYPQMALGFSTESPLSLPIIDNPSRTCISRETFQRLPFEIQWEYAMHYELPDAAHLTSEDICNALCTNNEWIPALVREDHLQLPTSRGLVVAKDVMDLVDWLVGEGTNESGDFDEHDGSLPASHYGQHPSFVQPSFKYLCTSGASVTDQVQISNEGNVVSDWFCAMTADLENTNQLGVKARIQRTRLIARQAAADVLELEAKLAMEASYHDSVLHIITDICGKTAARAIQDKASRATEEGHLLEAQVVNRRPQRQYNANLSEGDYENTDGTHRSALSATGASLVLCAPNILHQSSSDLQYLNKDKVHPLTVPRTFPLSLPHENSSMLKRAREDDGVSPDEAVSNRSRHRAKRTRQDSPKHEYSSAGDGIHWKDYPSEKDTSSDDSIYSPSSGTDDSYPDEEAALRFKNKLVKLRQGILPSQSSDSSSGVEDDISEAGIRWADYPSDEDDSDSSFSAGSWDLEHILEITTQGRYSHDWYRYIDEYNYMEETLEHGRMSDSDLSTDDDEAYQDVTSFRPSKVRVSESIHRHSYTSPWDEPENQKRILDPATGQMVIVDQTVARLRFQRQRNWARILAYLKNPYWAECDVNGRINEIATPDRHLDYEFDDEEWQFFEQ</sequence>
<dbReference type="GO" id="GO:0071944">
    <property type="term" value="C:cell periphery"/>
    <property type="evidence" value="ECO:0007669"/>
    <property type="project" value="UniProtKB-ARBA"/>
</dbReference>
<feature type="region of interest" description="Disordered" evidence="6">
    <location>
        <begin position="105"/>
        <end position="167"/>
    </location>
</feature>
<feature type="compositionally biased region" description="Low complexity" evidence="6">
    <location>
        <begin position="114"/>
        <end position="158"/>
    </location>
</feature>
<dbReference type="PANTHER" id="PTHR15549">
    <property type="entry name" value="PAIRED IMMUNOGLOBULIN-LIKE TYPE 2 RECEPTOR"/>
    <property type="match status" value="1"/>
</dbReference>
<evidence type="ECO:0000256" key="7">
    <source>
        <dbReference type="SAM" id="Phobius"/>
    </source>
</evidence>
<dbReference type="InterPro" id="IPR051694">
    <property type="entry name" value="Immunoregulatory_rcpt-like"/>
</dbReference>
<evidence type="ECO:0000256" key="5">
    <source>
        <dbReference type="SAM" id="Coils"/>
    </source>
</evidence>
<feature type="compositionally biased region" description="Basic and acidic residues" evidence="6">
    <location>
        <begin position="665"/>
        <end position="674"/>
    </location>
</feature>
<feature type="transmembrane region" description="Helical" evidence="7">
    <location>
        <begin position="177"/>
        <end position="199"/>
    </location>
</feature>
<dbReference type="InParanoid" id="A0A409WQ16"/>
<reference evidence="8 9" key="1">
    <citation type="journal article" date="2018" name="Evol. Lett.">
        <title>Horizontal gene cluster transfer increased hallucinogenic mushroom diversity.</title>
        <authorList>
            <person name="Reynolds H.T."/>
            <person name="Vijayakumar V."/>
            <person name="Gluck-Thaler E."/>
            <person name="Korotkin H.B."/>
            <person name="Matheny P.B."/>
            <person name="Slot J.C."/>
        </authorList>
    </citation>
    <scope>NUCLEOTIDE SEQUENCE [LARGE SCALE GENOMIC DNA]</scope>
    <source>
        <strain evidence="8 9">2631</strain>
    </source>
</reference>